<dbReference type="InterPro" id="IPR035500">
    <property type="entry name" value="NHR-like_dom_sf"/>
</dbReference>
<dbReference type="SUPFAM" id="SSF53474">
    <property type="entry name" value="alpha/beta-Hydrolases"/>
    <property type="match status" value="3"/>
</dbReference>
<dbReference type="Pfam" id="PF07714">
    <property type="entry name" value="PK_Tyr_Ser-Thr"/>
    <property type="match status" value="1"/>
</dbReference>
<reference evidence="22" key="2">
    <citation type="submission" date="2022-06" db="UniProtKB">
        <authorList>
            <consortium name="EnsemblMetazoa"/>
        </authorList>
    </citation>
    <scope>IDENTIFICATION</scope>
    <source>
        <strain evidence="22">PS312</strain>
    </source>
</reference>
<dbReference type="SUPFAM" id="SSF56112">
    <property type="entry name" value="Protein kinase-like (PK-like)"/>
    <property type="match status" value="1"/>
</dbReference>
<dbReference type="InterPro" id="IPR011009">
    <property type="entry name" value="Kinase-like_dom_sf"/>
</dbReference>
<dbReference type="GO" id="GO:0006182">
    <property type="term" value="P:cGMP biosynthetic process"/>
    <property type="evidence" value="ECO:0000318"/>
    <property type="project" value="GO_Central"/>
</dbReference>
<reference evidence="23" key="1">
    <citation type="journal article" date="2008" name="Nat. Genet.">
        <title>The Pristionchus pacificus genome provides a unique perspective on nematode lifestyle and parasitism.</title>
        <authorList>
            <person name="Dieterich C."/>
            <person name="Clifton S.W."/>
            <person name="Schuster L.N."/>
            <person name="Chinwalla A."/>
            <person name="Delehaunty K."/>
            <person name="Dinkelacker I."/>
            <person name="Fulton L."/>
            <person name="Fulton R."/>
            <person name="Godfrey J."/>
            <person name="Minx P."/>
            <person name="Mitreva M."/>
            <person name="Roeseler W."/>
            <person name="Tian H."/>
            <person name="Witte H."/>
            <person name="Yang S.P."/>
            <person name="Wilson R.K."/>
            <person name="Sommer R.J."/>
        </authorList>
    </citation>
    <scope>NUCLEOTIDE SEQUENCE [LARGE SCALE GENOMIC DNA]</scope>
    <source>
        <strain evidence="23">PS312</strain>
    </source>
</reference>
<comment type="subcellular location">
    <subcellularLocation>
        <location evidence="2">Membrane</location>
        <topology evidence="2">Single-pass type I membrane protein</topology>
    </subcellularLocation>
</comment>
<dbReference type="InterPro" id="IPR029787">
    <property type="entry name" value="Nucleotide_cyclase"/>
</dbReference>
<dbReference type="InterPro" id="IPR013094">
    <property type="entry name" value="AB_hydrolase_3"/>
</dbReference>
<gene>
    <name evidence="22" type="primary">WBGene00091764</name>
</gene>
<evidence type="ECO:0000256" key="17">
    <source>
        <dbReference type="SAM" id="MobiDB-lite"/>
    </source>
</evidence>
<keyword evidence="7 18" id="KW-1133">Transmembrane helix</keyword>
<evidence type="ECO:0000256" key="4">
    <source>
        <dbReference type="ARBA" id="ARBA00022692"/>
    </source>
</evidence>
<feature type="region of interest" description="Disordered" evidence="17">
    <location>
        <begin position="185"/>
        <end position="210"/>
    </location>
</feature>
<dbReference type="PANTHER" id="PTHR11920">
    <property type="entry name" value="GUANYLYL CYCLASE"/>
    <property type="match status" value="1"/>
</dbReference>
<evidence type="ECO:0000256" key="5">
    <source>
        <dbReference type="ARBA" id="ARBA00022729"/>
    </source>
</evidence>
<keyword evidence="14 16" id="KW-0141">cGMP biosynthesis</keyword>
<dbReference type="PROSITE" id="PS50125">
    <property type="entry name" value="GUANYLATE_CYCLASE_2"/>
    <property type="match status" value="1"/>
</dbReference>
<dbReference type="Pfam" id="PF07859">
    <property type="entry name" value="Abhydrolase_3"/>
    <property type="match status" value="5"/>
</dbReference>
<accession>A0A8R1Y5J8</accession>
<evidence type="ECO:0000256" key="18">
    <source>
        <dbReference type="SAM" id="Phobius"/>
    </source>
</evidence>
<keyword evidence="13 15" id="KW-0456">Lyase</keyword>
<dbReference type="GO" id="GO:0007635">
    <property type="term" value="P:chemosensory behavior"/>
    <property type="evidence" value="ECO:0007669"/>
    <property type="project" value="UniProtKB-ARBA"/>
</dbReference>
<dbReference type="PROSITE" id="PS50011">
    <property type="entry name" value="PROTEIN_KINASE_DOM"/>
    <property type="match status" value="1"/>
</dbReference>
<keyword evidence="6" id="KW-0547">Nucleotide-binding</keyword>
<dbReference type="GO" id="GO:0005524">
    <property type="term" value="F:ATP binding"/>
    <property type="evidence" value="ECO:0007669"/>
    <property type="project" value="InterPro"/>
</dbReference>
<dbReference type="PANTHER" id="PTHR11920:SF495">
    <property type="entry name" value="RECEPTOR-TYPE GUANYLATE CYCLASE GCY-7"/>
    <property type="match status" value="1"/>
</dbReference>
<dbReference type="GO" id="GO:0016787">
    <property type="term" value="F:hydrolase activity"/>
    <property type="evidence" value="ECO:0007669"/>
    <property type="project" value="InterPro"/>
</dbReference>
<evidence type="ECO:0000256" key="1">
    <source>
        <dbReference type="ARBA" id="ARBA00001436"/>
    </source>
</evidence>
<dbReference type="InterPro" id="IPR018297">
    <property type="entry name" value="A/G_cyclase_CS"/>
</dbReference>
<name>A0A8R1Y5J8_PRIPA</name>
<evidence type="ECO:0000256" key="8">
    <source>
        <dbReference type="ARBA" id="ARBA00023015"/>
    </source>
</evidence>
<dbReference type="GO" id="GO:0001653">
    <property type="term" value="F:peptide receptor activity"/>
    <property type="evidence" value="ECO:0000318"/>
    <property type="project" value="GO_Central"/>
</dbReference>
<keyword evidence="11" id="KW-0675">Receptor</keyword>
<dbReference type="GO" id="GO:0035556">
    <property type="term" value="P:intracellular signal transduction"/>
    <property type="evidence" value="ECO:0007669"/>
    <property type="project" value="InterPro"/>
</dbReference>
<sequence>MERRFVASVENECGIGKHEIMITELREKLSSMFVSSLPSCILNSRACALSGESEEVQSSIPFLSRNGSACPHSVCICRRAPSQIIECSRLKAISPWFSGDPANSLWLPWGGKAPLTVPICGFLGTNCPKDFWATSGVYVGIGIALALLIVIVAIIVAVYVWRERKREIERLNSLWQISHRMLEKPTRKKEGQSMRSLTSSGASSGNSKLTKDSELAETATTAFFYYNKELVMATKHAAIMKFDHTETVEFRKMRTFDHENVNRFIGMSLDGPQILSLWKYCSRGNLTQIIDRGTMQLDSYFVFSLIRDIVHGLDYLHSSFLQCHGNLNSASCLVDDRWQVKLSDYGLRSIRMRDKVMKRRQLWMAPEILRDTSMDPNNKTDVYAFSIIASEIITRKPAWNMQERGESLDELIYMIKKGGGNPPRPGLNVAEGIELNTALLHLIRDCWSEKPDDRPEITQVKSIMRSMVNGRQQNLMDHVFNMMEQYAGTLEEEVIERTKELVEEKKKSDVLLYRMLPRQVAEKLKLGQSVEPESFESVTIFFSDVVKFTILSQKCTPIQIVNLLNELYTSFDTIIENHGVYKVETIGDGYLCVSGLPHRNGTEHVRDIAEMSLDFMSAVRAYRVPHLPAERVNLRIGMNTGPCVAGVVGLTMPRYCLFGDTVNTGSRMESNGKPGLIHMSAEANKLLITAYSGQYNTQSRGDVIIKGKGVMETFWLMGRANEAPTRLVTPPAAPPIDPTTSMAGPRIEKMTTLEIEQSGNVGLNKHRVKTTKSVPAPDKKGVGFSIPGLRVFFVVLLAAVLIYRPLPAELTDTPNDRLTMYLLEPFARLVYYYPTRLCPSANSMLQWTRWSMNFLSWVVGPKTDYESPLLMETTVWDGVKVRVYHPRDESKANSDGAIIFMHGGGFVMGSTEMFEPLTRTMAEQIHTHLFVSIDYRLSPETIFPGQLEDCEKVFEYVIANGPAEYGIDPRKIIVMGDSAGGNLAAAMAQRRRDRGDYPRILGQALLYPVLQFSDLQTYSYRNWKREMEGLVFLDPLTVAYYYLWYAGVDVNTHPEYAYAAIGNGHVSEEARRIANITMAYSLLPETLREEGNGSDSTLRSQTVKELAEYMTPFLTNPDFAPLMQPDMSHLPASLMAWADLKHALLLSTIAASLMMTMLIPITLYRPLPGNLTSSTISDRVTIHILEPLARIFYYYPTRLCPTAHCRLNWMRKASDLLYWAIGPTEDNDSHLQMETTYWDGVKVRIYYPRDRAKAESDGAIVYTHGGGFSIWSTEIYESLTRELAKRISARLFVSVDYRLAPETVDEHCTTVVFPGGLENCERVLEYVFRNGKAEYGIDPRKVIVMGDSAGGNLAAALAQRRRASGAEPKILGQALIYPWLQMSDQQTPSFQYWKREMNQLAFLDPLTLAHFTLWYAGVDVDTRPDFAVAVTTNRHVRTPMIGMTEQFMDYSLLPDAFREDVNCTNMYQEEPIKELSEHLTPLLNNPSFAPLMQSNLSDLPPALVITCEFDILRDEGVIYAQRLKNSGVPTKWVHLEHGFHGMLCIQSKLDVARQIFRECQDGKTRYKTSLKCVQGHVLHVEKHQLAIIMELHLARRVEHSSEEQYSKSTNISDAREKEDAEQLEIQPVVNQITPAVEKYDGDLDLKTKCNSTARQLQEAAFVTKEFEPRRKKQTELRIMQNPMSLENEVDRLMQNLIILENALQRLRISTYTPTLVPELEIDNFLTGPSKLGLKFGPMSLQPYKPIAVRLIPLEMVIKCRIVLDFTNFDYSSKKLWQFQDVAYLIEFIKALPVYHQLDDSSKRVLLGSALAGANFTSPFYSYTHKSDRTCYPDGSVMTWNSEMHKQTPDSTRFYTGLIAAMKEAELDKHEYALLKIIIICNPLLEGLHPSDISLLQNEKERCTKIFFSYVLAKRGAERGPEYFANILSIVDVALRLTNWLKNQGILLLALDLLENRSPFVETMYHSQMKVAGASFALFRAIILVVSIFILFVVAAAVYSCRGNGFISDPTTLLFNITKITSSISDRVTMHILEPLTRIGYYYPSRSLCSSTDCMLHWARRSISVMTVMLGPLFERESNMLMETTHWDGVKVWLVKRHNIFYLEFECTNCAIAPWRSDNIHARYEPLTRPMAEEMNVRLFVSIDYRLTPDTIVIMGDWAGGNLAASITQRRRTRRGEPKLLGQVLLYPSLQFSDLQTFSYHYIDPYSVAFFYLLYAGVDVNALPDFIEAALSNGHVNYEERKHREQYMNYSLLPDAFRYNSTETLKETQPINELADFLTPLLTDPDFAPLMQTDLSGLPSALVVTNEFDVLRDEGTMYARRLEAAGVRLTSNKNISHSPDSNHMKLQVPVQWNHYEYGFHGMLNLHNQVEIGRVRNEKNGEKIII</sequence>
<comment type="similarity">
    <text evidence="15">Belongs to the adenylyl cyclase class-4/guanylyl cyclase family.</text>
</comment>
<dbReference type="InterPro" id="IPR000719">
    <property type="entry name" value="Prot_kinase_dom"/>
</dbReference>
<dbReference type="EnsemblMetazoa" id="PPA02210.1">
    <property type="protein sequence ID" value="PPA02210.1"/>
    <property type="gene ID" value="WBGene00091764"/>
</dbReference>
<dbReference type="Gene3D" id="3.40.50.1820">
    <property type="entry name" value="alpha/beta hydrolase"/>
    <property type="match status" value="3"/>
</dbReference>
<dbReference type="SMART" id="SM00430">
    <property type="entry name" value="HOLI"/>
    <property type="match status" value="1"/>
</dbReference>
<evidence type="ECO:0000256" key="2">
    <source>
        <dbReference type="ARBA" id="ARBA00004479"/>
    </source>
</evidence>
<keyword evidence="4 18" id="KW-0812">Transmembrane</keyword>
<evidence type="ECO:0000256" key="9">
    <source>
        <dbReference type="ARBA" id="ARBA00023136"/>
    </source>
</evidence>
<evidence type="ECO:0000259" key="19">
    <source>
        <dbReference type="PROSITE" id="PS50011"/>
    </source>
</evidence>
<feature type="domain" description="Guanylate cyclase" evidence="20">
    <location>
        <begin position="539"/>
        <end position="669"/>
    </location>
</feature>
<dbReference type="GO" id="GO:0004383">
    <property type="term" value="F:guanylate cyclase activity"/>
    <property type="evidence" value="ECO:0000318"/>
    <property type="project" value="GO_Central"/>
</dbReference>
<dbReference type="Pfam" id="PF00211">
    <property type="entry name" value="Guanylate_cyc"/>
    <property type="match status" value="1"/>
</dbReference>
<dbReference type="SMART" id="SM00044">
    <property type="entry name" value="CYCc"/>
    <property type="match status" value="1"/>
</dbReference>
<evidence type="ECO:0000259" key="21">
    <source>
        <dbReference type="PROSITE" id="PS51843"/>
    </source>
</evidence>
<dbReference type="Gene3D" id="1.10.510.10">
    <property type="entry name" value="Transferase(Phosphotransferase) domain 1"/>
    <property type="match status" value="1"/>
</dbReference>
<keyword evidence="12" id="KW-0325">Glycoprotein</keyword>
<evidence type="ECO:0000259" key="20">
    <source>
        <dbReference type="PROSITE" id="PS50125"/>
    </source>
</evidence>
<organism evidence="22 23">
    <name type="scientific">Pristionchus pacificus</name>
    <name type="common">Parasitic nematode worm</name>
    <dbReference type="NCBI Taxonomy" id="54126"/>
    <lineage>
        <taxon>Eukaryota</taxon>
        <taxon>Metazoa</taxon>
        <taxon>Ecdysozoa</taxon>
        <taxon>Nematoda</taxon>
        <taxon>Chromadorea</taxon>
        <taxon>Rhabditida</taxon>
        <taxon>Rhabditina</taxon>
        <taxon>Diplogasteromorpha</taxon>
        <taxon>Diplogasteroidea</taxon>
        <taxon>Neodiplogasteridae</taxon>
        <taxon>Pristionchus</taxon>
    </lineage>
</organism>
<evidence type="ECO:0000256" key="11">
    <source>
        <dbReference type="ARBA" id="ARBA00023170"/>
    </source>
</evidence>
<dbReference type="GO" id="GO:0005886">
    <property type="term" value="C:plasma membrane"/>
    <property type="evidence" value="ECO:0000318"/>
    <property type="project" value="GO_Central"/>
</dbReference>
<comment type="catalytic activity">
    <reaction evidence="1 16">
        <text>GTP = 3',5'-cyclic GMP + diphosphate</text>
        <dbReference type="Rhea" id="RHEA:13665"/>
        <dbReference type="ChEBI" id="CHEBI:33019"/>
        <dbReference type="ChEBI" id="CHEBI:37565"/>
        <dbReference type="ChEBI" id="CHEBI:57746"/>
        <dbReference type="EC" id="4.6.1.2"/>
    </reaction>
</comment>
<dbReference type="InterPro" id="IPR000536">
    <property type="entry name" value="Nucl_hrmn_rcpt_lig-bd"/>
</dbReference>
<evidence type="ECO:0000256" key="15">
    <source>
        <dbReference type="RuleBase" id="RU000405"/>
    </source>
</evidence>
<evidence type="ECO:0000256" key="10">
    <source>
        <dbReference type="ARBA" id="ARBA00023163"/>
    </source>
</evidence>
<evidence type="ECO:0000256" key="12">
    <source>
        <dbReference type="ARBA" id="ARBA00023180"/>
    </source>
</evidence>
<protein>
    <recommendedName>
        <fullName evidence="3 16">Guanylate cyclase</fullName>
        <ecNumber evidence="3 16">4.6.1.2</ecNumber>
    </recommendedName>
</protein>
<evidence type="ECO:0000256" key="3">
    <source>
        <dbReference type="ARBA" id="ARBA00012202"/>
    </source>
</evidence>
<dbReference type="PROSITE" id="PS00452">
    <property type="entry name" value="GUANYLATE_CYCLASE_1"/>
    <property type="match status" value="1"/>
</dbReference>
<keyword evidence="10" id="KW-0804">Transcription</keyword>
<dbReference type="SUPFAM" id="SSF55073">
    <property type="entry name" value="Nucleotide cyclase"/>
    <property type="match status" value="1"/>
</dbReference>
<dbReference type="Proteomes" id="UP000005239">
    <property type="component" value="Unassembled WGS sequence"/>
</dbReference>
<evidence type="ECO:0000313" key="22">
    <source>
        <dbReference type="EnsemblMetazoa" id="PPA02210.1"/>
    </source>
</evidence>
<feature type="transmembrane region" description="Helical" evidence="18">
    <location>
        <begin position="137"/>
        <end position="161"/>
    </location>
</feature>
<keyword evidence="5" id="KW-0732">Signal</keyword>
<dbReference type="Gene3D" id="3.30.70.1230">
    <property type="entry name" value="Nucleotide cyclase"/>
    <property type="match status" value="1"/>
</dbReference>
<evidence type="ECO:0000313" key="23">
    <source>
        <dbReference type="Proteomes" id="UP000005239"/>
    </source>
</evidence>
<keyword evidence="8" id="KW-0805">Transcription regulation</keyword>
<feature type="transmembrane region" description="Helical" evidence="18">
    <location>
        <begin position="1976"/>
        <end position="1998"/>
    </location>
</feature>
<dbReference type="GO" id="GO:0006935">
    <property type="term" value="P:chemotaxis"/>
    <property type="evidence" value="ECO:0007669"/>
    <property type="project" value="UniProtKB-ARBA"/>
</dbReference>
<dbReference type="InterPro" id="IPR001054">
    <property type="entry name" value="A/G_cyclase"/>
</dbReference>
<feature type="domain" description="NR LBD" evidence="21">
    <location>
        <begin position="1742"/>
        <end position="1967"/>
    </location>
</feature>
<dbReference type="Pfam" id="PF00104">
    <property type="entry name" value="Hormone_recep"/>
    <property type="match status" value="1"/>
</dbReference>
<proteinExistence type="inferred from homology"/>
<dbReference type="InterPro" id="IPR050401">
    <property type="entry name" value="Cyclic_nucleotide_synthase"/>
</dbReference>
<dbReference type="Gene3D" id="1.10.565.10">
    <property type="entry name" value="Retinoid X Receptor"/>
    <property type="match status" value="1"/>
</dbReference>
<dbReference type="GO" id="GO:0007168">
    <property type="term" value="P:receptor guanylyl cyclase signaling pathway"/>
    <property type="evidence" value="ECO:0000318"/>
    <property type="project" value="GO_Central"/>
</dbReference>
<dbReference type="InterPro" id="IPR001245">
    <property type="entry name" value="Ser-Thr/Tyr_kinase_cat_dom"/>
</dbReference>
<dbReference type="PROSITE" id="PS51843">
    <property type="entry name" value="NR_LBD"/>
    <property type="match status" value="1"/>
</dbReference>
<dbReference type="CDD" id="cd07302">
    <property type="entry name" value="CHD"/>
    <property type="match status" value="1"/>
</dbReference>
<dbReference type="GO" id="GO:0004672">
    <property type="term" value="F:protein kinase activity"/>
    <property type="evidence" value="ECO:0007669"/>
    <property type="project" value="InterPro"/>
</dbReference>
<evidence type="ECO:0000256" key="13">
    <source>
        <dbReference type="ARBA" id="ARBA00023239"/>
    </source>
</evidence>
<dbReference type="EC" id="4.6.1.2" evidence="3 16"/>
<dbReference type="FunFam" id="3.30.70.1230:FF:000023">
    <property type="entry name" value="Guanylate cyclase"/>
    <property type="match status" value="1"/>
</dbReference>
<evidence type="ECO:0000256" key="14">
    <source>
        <dbReference type="ARBA" id="ARBA00023293"/>
    </source>
</evidence>
<dbReference type="FunFam" id="1.10.510.10:FF:000990">
    <property type="entry name" value="Guanylate cyclase"/>
    <property type="match status" value="1"/>
</dbReference>
<keyword evidence="23" id="KW-1185">Reference proteome</keyword>
<feature type="compositionally biased region" description="Low complexity" evidence="17">
    <location>
        <begin position="193"/>
        <end position="207"/>
    </location>
</feature>
<evidence type="ECO:0000256" key="6">
    <source>
        <dbReference type="ARBA" id="ARBA00022741"/>
    </source>
</evidence>
<dbReference type="InterPro" id="IPR029058">
    <property type="entry name" value="AB_hydrolase_fold"/>
</dbReference>
<evidence type="ECO:0000256" key="16">
    <source>
        <dbReference type="RuleBase" id="RU003431"/>
    </source>
</evidence>
<keyword evidence="9 18" id="KW-0472">Membrane</keyword>
<dbReference type="SUPFAM" id="SSF48508">
    <property type="entry name" value="Nuclear receptor ligand-binding domain"/>
    <property type="match status" value="1"/>
</dbReference>
<evidence type="ECO:0000256" key="7">
    <source>
        <dbReference type="ARBA" id="ARBA00022989"/>
    </source>
</evidence>
<feature type="domain" description="Protein kinase" evidence="19">
    <location>
        <begin position="209"/>
        <end position="468"/>
    </location>
</feature>